<evidence type="ECO:0000256" key="4">
    <source>
        <dbReference type="ARBA" id="ARBA00023194"/>
    </source>
</evidence>
<dbReference type="InterPro" id="IPR020802">
    <property type="entry name" value="TesA-like"/>
</dbReference>
<dbReference type="Gene3D" id="3.30.70.250">
    <property type="entry name" value="Malonyl-CoA ACP transacylase, ACP-binding"/>
    <property type="match status" value="1"/>
</dbReference>
<keyword evidence="4" id="KW-0045">Antibiotic biosynthesis</keyword>
<dbReference type="CDD" id="cd00833">
    <property type="entry name" value="PKS"/>
    <property type="match status" value="1"/>
</dbReference>
<dbReference type="GO" id="GO:0017000">
    <property type="term" value="P:antibiotic biosynthetic process"/>
    <property type="evidence" value="ECO:0007669"/>
    <property type="project" value="UniProtKB-KW"/>
</dbReference>
<evidence type="ECO:0000256" key="2">
    <source>
        <dbReference type="ARBA" id="ARBA00022553"/>
    </source>
</evidence>
<dbReference type="Gene3D" id="3.40.50.1820">
    <property type="entry name" value="alpha/beta hydrolase"/>
    <property type="match status" value="1"/>
</dbReference>
<dbReference type="GO" id="GO:0071770">
    <property type="term" value="P:DIM/DIP cell wall layer assembly"/>
    <property type="evidence" value="ECO:0007669"/>
    <property type="project" value="TreeGrafter"/>
</dbReference>
<dbReference type="Gene3D" id="3.30.70.3290">
    <property type="match status" value="1"/>
</dbReference>
<keyword evidence="2" id="KW-0597">Phosphoprotein</keyword>
<feature type="domain" description="Carrier" evidence="7">
    <location>
        <begin position="911"/>
        <end position="986"/>
    </location>
</feature>
<dbReference type="SUPFAM" id="SSF52151">
    <property type="entry name" value="FabD/lysophospholipase-like"/>
    <property type="match status" value="1"/>
</dbReference>
<dbReference type="InterPro" id="IPR001031">
    <property type="entry name" value="Thioesterase"/>
</dbReference>
<evidence type="ECO:0000313" key="9">
    <source>
        <dbReference type="EMBL" id="GHI89137.1"/>
    </source>
</evidence>
<dbReference type="PANTHER" id="PTHR43775">
    <property type="entry name" value="FATTY ACID SYNTHASE"/>
    <property type="match status" value="1"/>
</dbReference>
<dbReference type="Pfam" id="PF00975">
    <property type="entry name" value="Thioesterase"/>
    <property type="match status" value="1"/>
</dbReference>
<evidence type="ECO:0000256" key="3">
    <source>
        <dbReference type="ARBA" id="ARBA00022679"/>
    </source>
</evidence>
<dbReference type="InterPro" id="IPR050091">
    <property type="entry name" value="PKS_NRPS_Biosynth_Enz"/>
</dbReference>
<dbReference type="InterPro" id="IPR016035">
    <property type="entry name" value="Acyl_Trfase/lysoPLipase"/>
</dbReference>
<organism evidence="9 10">
    <name type="scientific">Streptomyces xanthophaeus</name>
    <dbReference type="NCBI Taxonomy" id="67385"/>
    <lineage>
        <taxon>Bacteria</taxon>
        <taxon>Bacillati</taxon>
        <taxon>Actinomycetota</taxon>
        <taxon>Actinomycetes</taxon>
        <taxon>Kitasatosporales</taxon>
        <taxon>Streptomycetaceae</taxon>
        <taxon>Streptomyces</taxon>
    </lineage>
</organism>
<dbReference type="GO" id="GO:0005737">
    <property type="term" value="C:cytoplasm"/>
    <property type="evidence" value="ECO:0007669"/>
    <property type="project" value="TreeGrafter"/>
</dbReference>
<dbReference type="SUPFAM" id="SSF47336">
    <property type="entry name" value="ACP-like"/>
    <property type="match status" value="1"/>
</dbReference>
<dbReference type="InterPro" id="IPR036736">
    <property type="entry name" value="ACP-like_sf"/>
</dbReference>
<sequence>MTGQATQEEAVYMDTDTDTDPDTDPDTDSGTDAGADADLSRAIAVVGMACRYPGAADVGAFWDMLRGGVEGITRFDVEDLVAQGADPDLVRRPEFVPVKGVLEGSRNFDWQFFRYNRADAGHIDPQQRVFLECASTAIDDAGIDPGRFPGRIGVYAGSDRTLLDSADDMSPLVRVVSHEKDFVATRVSYKLGLRGPAVTVQTACSTSLTAIHMAAQALRGGECDAALAGGVAVSPPGEWGYVHEQGSILSPDGHCRPFDAKAAGTIPSEGVGVVVLKRLGDALRDGDRIAAVIRGSALNNDGSDKLGFTAPSIPGQSEVIRYAHQVSEVSPQEIHYVECHGTATPMGDPVEVAALAEAFGPAAEDATTWLGAVKSNIGHTSAAAGVAGFIKTVLMLEHRELVPTLHFTSPNPLLDLDDSPFQVCTETRPWPAGGTPTAAVSAFGVGGTNAHVVLQAAPVRERPQAATGPRVLTLSAASPEALGRLREDVAGRLEAADAPALDEAVRTLADRRGFRHRQAFVVQDRAQAAQLLRDAPRPPAPGALSQVAFLFPGHGVLRHAAGAAAHRLLPEFRAHFDEIGAFVRDTYAVDLSPVVTGSEVPAGWYEDWAHQQVGLFALGYALGRQLHEWGLKPAALFGNSVGEYAAAALAGVWSPTDAAALVYERAQGLRATEPGRMLAVNAPLDEVARRVPLDGRVAVSMVSRGGVVLSGPAREMAELLEGDALGGLDLRPLNVDRAAHCDIQAPVADRLTQLIGATHTQLPALRLVSNVTGDWADPAAVCGPEYWAAQVRRPVQLDDGMKTLLGSDCDTFIELGPGSTMLGALRFRGEWDPAYASVPMLGRPEDGDRGLLRALGTLWERGLDVVEEAFAEPGERPLRCSLPGHPFAARDPQAETPRPVQKAARGGSADGGQAPLRTQVEQLWCRALGVPSASPADDFFALGGESLMVLNLVTQLREKAAVAVSAAEFLREATFGHLLELAEQQYAAGPATAAGPGPGSAAGPGGSVVLREGTGRPLFLVADAAESSLSYRALAAHLDTPRPVHGLEPRIANSSRMSVEDVAAHHVAAMQRAQPAGPYTVGGWSFGAVVAHEMALQLAARGESVDLLVCLDAYVPGRAGRTIGSDPGFVLGHLRLMASAALGLGQVGAQARRNPALRGLLADKFRVLARYRPRPVDCPAVVLKVEVDRREAELLRRSVSGLYTGALTVRPVGGDHWSMLREPYVEELAARLVEALPEDGATADAATADAATADGARHDAR</sequence>
<dbReference type="AlphaFoldDB" id="A0A919H4U8"/>
<dbReference type="EMBL" id="BNEE01000006">
    <property type="protein sequence ID" value="GHI89137.1"/>
    <property type="molecule type" value="Genomic_DNA"/>
</dbReference>
<gene>
    <name evidence="9" type="ORF">Sxan_65010</name>
</gene>
<evidence type="ECO:0008006" key="11">
    <source>
        <dbReference type="Google" id="ProtNLM"/>
    </source>
</evidence>
<keyword evidence="3" id="KW-0808">Transferase</keyword>
<dbReference type="InterPro" id="IPR006162">
    <property type="entry name" value="Ppantetheine_attach_site"/>
</dbReference>
<dbReference type="PROSITE" id="PS00606">
    <property type="entry name" value="KS3_1"/>
    <property type="match status" value="1"/>
</dbReference>
<feature type="compositionally biased region" description="Acidic residues" evidence="6">
    <location>
        <begin position="15"/>
        <end position="29"/>
    </location>
</feature>
<feature type="domain" description="Ketosynthase family 3 (KS3)" evidence="8">
    <location>
        <begin position="40"/>
        <end position="456"/>
    </location>
</feature>
<dbReference type="InterPro" id="IPR009081">
    <property type="entry name" value="PP-bd_ACP"/>
</dbReference>
<dbReference type="Pfam" id="PF00698">
    <property type="entry name" value="Acyl_transf_1"/>
    <property type="match status" value="1"/>
</dbReference>
<dbReference type="InterPro" id="IPR020841">
    <property type="entry name" value="PKS_Beta-ketoAc_synthase_dom"/>
</dbReference>
<evidence type="ECO:0000256" key="5">
    <source>
        <dbReference type="ARBA" id="ARBA00023315"/>
    </source>
</evidence>
<comment type="caution">
    <text evidence="9">The sequence shown here is derived from an EMBL/GenBank/DDBJ whole genome shotgun (WGS) entry which is preliminary data.</text>
</comment>
<dbReference type="GO" id="GO:0006633">
    <property type="term" value="P:fatty acid biosynthetic process"/>
    <property type="evidence" value="ECO:0007669"/>
    <property type="project" value="InterPro"/>
</dbReference>
<dbReference type="InterPro" id="IPR018201">
    <property type="entry name" value="Ketoacyl_synth_AS"/>
</dbReference>
<dbReference type="SUPFAM" id="SSF53474">
    <property type="entry name" value="alpha/beta-Hydrolases"/>
    <property type="match status" value="1"/>
</dbReference>
<protein>
    <recommendedName>
        <fullName evidence="11">Type I polyketide synthase</fullName>
    </recommendedName>
</protein>
<proteinExistence type="predicted"/>
<dbReference type="SMART" id="SM00824">
    <property type="entry name" value="PKS_TE"/>
    <property type="match status" value="1"/>
</dbReference>
<evidence type="ECO:0000256" key="1">
    <source>
        <dbReference type="ARBA" id="ARBA00022450"/>
    </source>
</evidence>
<dbReference type="InterPro" id="IPR001227">
    <property type="entry name" value="Ac_transferase_dom_sf"/>
</dbReference>
<name>A0A919H4U8_9ACTN</name>
<dbReference type="SMART" id="SM00827">
    <property type="entry name" value="PKS_AT"/>
    <property type="match status" value="1"/>
</dbReference>
<dbReference type="GO" id="GO:0004312">
    <property type="term" value="F:fatty acid synthase activity"/>
    <property type="evidence" value="ECO:0007669"/>
    <property type="project" value="TreeGrafter"/>
</dbReference>
<dbReference type="Proteomes" id="UP000600026">
    <property type="component" value="Unassembled WGS sequence"/>
</dbReference>
<dbReference type="InterPro" id="IPR032821">
    <property type="entry name" value="PKS_assoc"/>
</dbReference>
<dbReference type="Pfam" id="PF00550">
    <property type="entry name" value="PP-binding"/>
    <property type="match status" value="1"/>
</dbReference>
<dbReference type="PROSITE" id="PS50075">
    <property type="entry name" value="CARRIER"/>
    <property type="match status" value="1"/>
</dbReference>
<dbReference type="Pfam" id="PF02801">
    <property type="entry name" value="Ketoacyl-synt_C"/>
    <property type="match status" value="1"/>
</dbReference>
<dbReference type="SMART" id="SM00825">
    <property type="entry name" value="PKS_KS"/>
    <property type="match status" value="1"/>
</dbReference>
<dbReference type="InterPro" id="IPR014030">
    <property type="entry name" value="Ketoacyl_synth_N"/>
</dbReference>
<dbReference type="PROSITE" id="PS00012">
    <property type="entry name" value="PHOSPHOPANTETHEINE"/>
    <property type="match status" value="1"/>
</dbReference>
<dbReference type="InterPro" id="IPR029058">
    <property type="entry name" value="AB_hydrolase_fold"/>
</dbReference>
<dbReference type="SUPFAM" id="SSF53901">
    <property type="entry name" value="Thiolase-like"/>
    <property type="match status" value="1"/>
</dbReference>
<dbReference type="InterPro" id="IPR014043">
    <property type="entry name" value="Acyl_transferase_dom"/>
</dbReference>
<dbReference type="PROSITE" id="PS52004">
    <property type="entry name" value="KS3_2"/>
    <property type="match status" value="1"/>
</dbReference>
<dbReference type="PANTHER" id="PTHR43775:SF37">
    <property type="entry name" value="SI:DKEY-61P9.11"/>
    <property type="match status" value="1"/>
</dbReference>
<dbReference type="Gene3D" id="3.40.366.10">
    <property type="entry name" value="Malonyl-Coenzyme A Acyl Carrier Protein, domain 2"/>
    <property type="match status" value="1"/>
</dbReference>
<dbReference type="Gene3D" id="3.40.47.10">
    <property type="match status" value="1"/>
</dbReference>
<reference evidence="9" key="1">
    <citation type="submission" date="2020-09" db="EMBL/GenBank/DDBJ databases">
        <title>Whole genome shotgun sequence of Streptomyces xanthophaeus NBRC 12829.</title>
        <authorList>
            <person name="Komaki H."/>
            <person name="Tamura T."/>
        </authorList>
    </citation>
    <scope>NUCLEOTIDE SEQUENCE</scope>
    <source>
        <strain evidence="9">NBRC 12829</strain>
    </source>
</reference>
<dbReference type="GO" id="GO:0004315">
    <property type="term" value="F:3-oxoacyl-[acyl-carrier-protein] synthase activity"/>
    <property type="evidence" value="ECO:0007669"/>
    <property type="project" value="InterPro"/>
</dbReference>
<evidence type="ECO:0000259" key="8">
    <source>
        <dbReference type="PROSITE" id="PS52004"/>
    </source>
</evidence>
<feature type="region of interest" description="Disordered" evidence="6">
    <location>
        <begin position="885"/>
        <end position="913"/>
    </location>
</feature>
<keyword evidence="1" id="KW-0596">Phosphopantetheine</keyword>
<keyword evidence="5" id="KW-0012">Acyltransferase</keyword>
<dbReference type="Pfam" id="PF16197">
    <property type="entry name" value="KAsynt_C_assoc"/>
    <property type="match status" value="1"/>
</dbReference>
<dbReference type="Gene3D" id="1.10.1200.10">
    <property type="entry name" value="ACP-like"/>
    <property type="match status" value="1"/>
</dbReference>
<evidence type="ECO:0000313" key="10">
    <source>
        <dbReference type="Proteomes" id="UP000600026"/>
    </source>
</evidence>
<dbReference type="Pfam" id="PF00109">
    <property type="entry name" value="ketoacyl-synt"/>
    <property type="match status" value="1"/>
</dbReference>
<evidence type="ECO:0000256" key="6">
    <source>
        <dbReference type="SAM" id="MobiDB-lite"/>
    </source>
</evidence>
<accession>A0A919H4U8</accession>
<dbReference type="InterPro" id="IPR016039">
    <property type="entry name" value="Thiolase-like"/>
</dbReference>
<dbReference type="InterPro" id="IPR014031">
    <property type="entry name" value="Ketoacyl_synth_C"/>
</dbReference>
<dbReference type="GO" id="GO:0005886">
    <property type="term" value="C:plasma membrane"/>
    <property type="evidence" value="ECO:0007669"/>
    <property type="project" value="TreeGrafter"/>
</dbReference>
<evidence type="ECO:0000259" key="7">
    <source>
        <dbReference type="PROSITE" id="PS50075"/>
    </source>
</evidence>
<keyword evidence="10" id="KW-1185">Reference proteome</keyword>
<feature type="region of interest" description="Disordered" evidence="6">
    <location>
        <begin position="1"/>
        <end position="35"/>
    </location>
</feature>